<comment type="subunit">
    <text evidence="1">Self-associates. Interacts with SigE. Interacts with SpoIIR.</text>
</comment>
<evidence type="ECO:0000313" key="4">
    <source>
        <dbReference type="EMBL" id="MBB6511362.1"/>
    </source>
</evidence>
<keyword evidence="1" id="KW-0645">Protease</keyword>
<dbReference type="Pfam" id="PF03419">
    <property type="entry name" value="Peptidase_U4"/>
    <property type="match status" value="1"/>
</dbReference>
<comment type="function">
    <text evidence="1">Probable aspartic protease that is responsible for the proteolytic cleavage of the RNA polymerase sigma E factor (SigE/spoIIGB) to yield the active peptide in the mother cell during sporulation. Responds to a signal from the forespore that is triggered by the extracellular signal protein SpoIIR.</text>
</comment>
<dbReference type="GO" id="GO:0006508">
    <property type="term" value="P:proteolysis"/>
    <property type="evidence" value="ECO:0007669"/>
    <property type="project" value="UniProtKB-KW"/>
</dbReference>
<dbReference type="GO" id="GO:0030436">
    <property type="term" value="P:asexual sporulation"/>
    <property type="evidence" value="ECO:0007669"/>
    <property type="project" value="InterPro"/>
</dbReference>
<feature type="transmembrane region" description="Helical" evidence="3">
    <location>
        <begin position="34"/>
        <end position="54"/>
    </location>
</feature>
<keyword evidence="1" id="KW-1003">Cell membrane</keyword>
<gene>
    <name evidence="4" type="ORF">GGQ92_000129</name>
</gene>
<sequence length="296" mass="34387">MVVYVELVWLLNFFIDWMILLLTQYVTKEPVKRFRLLFAAVFGSLIVPFSILFPSFPHELWFVKILYSFFIILIGFGYHSIAKLFRVIFMFYLMTFSIGGGLLAVHFLFQSNQHLSSVELSNGSIDALFVLLCFPVIWYFTRNRMDKHKLQSLHDDFIYQVTIKWNDKNVSFDGYLDSGNHLVDPLTQKPVIVIDESVLSEFFTVIELERLRGLKEQLLSGQQDDDLSKMFSIIPYQGVNGMTDFMIGFKPDLFMITTDKGIYKTKRVLIGIQFGRLVADNSYQCLLHPKLIQHVG</sequence>
<keyword evidence="1" id="KW-0064">Aspartyl protease</keyword>
<evidence type="ECO:0000256" key="3">
    <source>
        <dbReference type="SAM" id="Phobius"/>
    </source>
</evidence>
<keyword evidence="3" id="KW-1133">Transmembrane helix</keyword>
<protein>
    <recommendedName>
        <fullName evidence="1">Sporulation sigma-E factor-processing peptidase</fullName>
        <ecNumber evidence="1">3.4.23.-</ecNumber>
    </recommendedName>
    <alternativeName>
        <fullName evidence="1">Membrane-associated aspartic protease</fullName>
    </alternativeName>
    <alternativeName>
        <fullName evidence="1">Stage II sporulation protein GA</fullName>
    </alternativeName>
</protein>
<keyword evidence="1 3" id="KW-0472">Membrane</keyword>
<feature type="active site" evidence="2">
    <location>
        <position position="177"/>
    </location>
</feature>
<reference evidence="4 5" key="1">
    <citation type="submission" date="2020-08" db="EMBL/GenBank/DDBJ databases">
        <title>Genomic Encyclopedia of Type Strains, Phase IV (KMG-IV): sequencing the most valuable type-strain genomes for metagenomic binning, comparative biology and taxonomic classification.</title>
        <authorList>
            <person name="Goeker M."/>
        </authorList>
    </citation>
    <scope>NUCLEOTIDE SEQUENCE [LARGE SCALE GENOMIC DNA]</scope>
    <source>
        <strain evidence="4 5">DSM 11805</strain>
    </source>
</reference>
<feature type="transmembrane region" description="Helical" evidence="3">
    <location>
        <begin position="90"/>
        <end position="109"/>
    </location>
</feature>
<dbReference type="Proteomes" id="UP000572212">
    <property type="component" value="Unassembled WGS sequence"/>
</dbReference>
<dbReference type="GO" id="GO:0004190">
    <property type="term" value="F:aspartic-type endopeptidase activity"/>
    <property type="evidence" value="ECO:0007669"/>
    <property type="project" value="UniProtKB-KW"/>
</dbReference>
<organism evidence="4 5">
    <name type="scientific">Gracilibacillus halotolerans</name>
    <dbReference type="NCBI Taxonomy" id="74386"/>
    <lineage>
        <taxon>Bacteria</taxon>
        <taxon>Bacillati</taxon>
        <taxon>Bacillota</taxon>
        <taxon>Bacilli</taxon>
        <taxon>Bacillales</taxon>
        <taxon>Bacillaceae</taxon>
        <taxon>Gracilibacillus</taxon>
    </lineage>
</organism>
<dbReference type="EMBL" id="JACHON010000001">
    <property type="protein sequence ID" value="MBB6511362.1"/>
    <property type="molecule type" value="Genomic_DNA"/>
</dbReference>
<dbReference type="NCBIfam" id="TIGR02854">
    <property type="entry name" value="spore_II_GA"/>
    <property type="match status" value="1"/>
</dbReference>
<accession>A0A841RH46</accession>
<name>A0A841RH46_9BACI</name>
<dbReference type="InterPro" id="IPR005081">
    <property type="entry name" value="SpoIIGA"/>
</dbReference>
<keyword evidence="3" id="KW-0812">Transmembrane</keyword>
<feature type="transmembrane region" description="Helical" evidence="3">
    <location>
        <begin position="121"/>
        <end position="140"/>
    </location>
</feature>
<dbReference type="GO" id="GO:0030435">
    <property type="term" value="P:sporulation resulting in formation of a cellular spore"/>
    <property type="evidence" value="ECO:0007669"/>
    <property type="project" value="UniProtKB-KW"/>
</dbReference>
<feature type="transmembrane region" description="Helical" evidence="3">
    <location>
        <begin position="60"/>
        <end position="78"/>
    </location>
</feature>
<dbReference type="EC" id="3.4.23.-" evidence="1"/>
<keyword evidence="5" id="KW-1185">Reference proteome</keyword>
<comment type="subcellular location">
    <subcellularLocation>
        <location evidence="1">Cell membrane</location>
    </subcellularLocation>
</comment>
<keyword evidence="1" id="KW-0749">Sporulation</keyword>
<dbReference type="AlphaFoldDB" id="A0A841RH46"/>
<evidence type="ECO:0000256" key="2">
    <source>
        <dbReference type="PIRSR" id="PIRSR018571-1"/>
    </source>
</evidence>
<dbReference type="RefSeq" id="WP_184243501.1">
    <property type="nucleotide sequence ID" value="NZ_BAAACU010000022.1"/>
</dbReference>
<comment type="similarity">
    <text evidence="1">Belongs to the peptidase U4 family.</text>
</comment>
<evidence type="ECO:0000256" key="1">
    <source>
        <dbReference type="PIRNR" id="PIRNR018571"/>
    </source>
</evidence>
<comment type="caution">
    <text evidence="4">The sequence shown here is derived from an EMBL/GenBank/DDBJ whole genome shotgun (WGS) entry which is preliminary data.</text>
</comment>
<evidence type="ECO:0000313" key="5">
    <source>
        <dbReference type="Proteomes" id="UP000572212"/>
    </source>
</evidence>
<keyword evidence="1 4" id="KW-0378">Hydrolase</keyword>
<proteinExistence type="inferred from homology"/>
<dbReference type="PIRSF" id="PIRSF018571">
    <property type="entry name" value="SpoIIGA"/>
    <property type="match status" value="1"/>
</dbReference>
<feature type="transmembrane region" description="Helical" evidence="3">
    <location>
        <begin position="6"/>
        <end position="27"/>
    </location>
</feature>
<dbReference type="GO" id="GO:0005886">
    <property type="term" value="C:plasma membrane"/>
    <property type="evidence" value="ECO:0007669"/>
    <property type="project" value="UniProtKB-SubCell"/>
</dbReference>